<evidence type="ECO:0000256" key="1">
    <source>
        <dbReference type="SAM" id="MobiDB-lite"/>
    </source>
</evidence>
<dbReference type="Proteomes" id="UP000025227">
    <property type="component" value="Unplaced"/>
</dbReference>
<reference evidence="3" key="1">
    <citation type="submission" date="2020-12" db="UniProtKB">
        <authorList>
            <consortium name="WormBaseParasite"/>
        </authorList>
    </citation>
    <scope>IDENTIFICATION</scope>
    <source>
        <strain evidence="3">MHco3</strain>
    </source>
</reference>
<organism evidence="2 3">
    <name type="scientific">Haemonchus contortus</name>
    <name type="common">Barber pole worm</name>
    <dbReference type="NCBI Taxonomy" id="6289"/>
    <lineage>
        <taxon>Eukaryota</taxon>
        <taxon>Metazoa</taxon>
        <taxon>Ecdysozoa</taxon>
        <taxon>Nematoda</taxon>
        <taxon>Chromadorea</taxon>
        <taxon>Rhabditida</taxon>
        <taxon>Rhabditina</taxon>
        <taxon>Rhabditomorpha</taxon>
        <taxon>Strongyloidea</taxon>
        <taxon>Trichostrongylidae</taxon>
        <taxon>Haemonchus</taxon>
    </lineage>
</organism>
<dbReference type="OrthoDB" id="7477315at2759"/>
<name>A0A7I4XY68_HAECO</name>
<evidence type="ECO:0000313" key="3">
    <source>
        <dbReference type="WBParaSite" id="HCON_00019290-00001"/>
    </source>
</evidence>
<feature type="region of interest" description="Disordered" evidence="1">
    <location>
        <begin position="1"/>
        <end position="40"/>
    </location>
</feature>
<dbReference type="AlphaFoldDB" id="A0A7I4XY68"/>
<accession>A0A7I4XY68</accession>
<feature type="compositionally biased region" description="Low complexity" evidence="1">
    <location>
        <begin position="11"/>
        <end position="30"/>
    </location>
</feature>
<proteinExistence type="predicted"/>
<sequence length="224" mass="25177">MPPKELRPKKSSASSQPPSTSSGRGSTQPAPSSPAPTFKNMSAMEPIKNIMELNQDPVIGNMLIALSEKIPTEFSEFIESDKRSRSIVISGLDEIQGAAPASTRQKDLEEKVTAVLDVLDVECRPAEVYRMGRPDPERPRLVKVVLPTRTHWRRALANARLLCGAGLSNVFIRRSMTEDERKRESELRQQARERNKGETLREWVVYQGQLKHVSELPHRRSGNL</sequence>
<protein>
    <submittedName>
        <fullName evidence="3">Uncharacterized protein</fullName>
    </submittedName>
</protein>
<dbReference type="WBParaSite" id="HCON_00019290-00001">
    <property type="protein sequence ID" value="HCON_00019290-00001"/>
    <property type="gene ID" value="HCON_00019290"/>
</dbReference>
<keyword evidence="2" id="KW-1185">Reference proteome</keyword>
<evidence type="ECO:0000313" key="2">
    <source>
        <dbReference type="Proteomes" id="UP000025227"/>
    </source>
</evidence>